<evidence type="ECO:0000313" key="3">
    <source>
        <dbReference type="EMBL" id="KAK4139347.1"/>
    </source>
</evidence>
<reference evidence="3" key="1">
    <citation type="journal article" date="2023" name="Mol. Phylogenet. Evol.">
        <title>Genome-scale phylogeny and comparative genomics of the fungal order Sordariales.</title>
        <authorList>
            <person name="Hensen N."/>
            <person name="Bonometti L."/>
            <person name="Westerberg I."/>
            <person name="Brannstrom I.O."/>
            <person name="Guillou S."/>
            <person name="Cros-Aarteil S."/>
            <person name="Calhoun S."/>
            <person name="Haridas S."/>
            <person name="Kuo A."/>
            <person name="Mondo S."/>
            <person name="Pangilinan J."/>
            <person name="Riley R."/>
            <person name="LaButti K."/>
            <person name="Andreopoulos B."/>
            <person name="Lipzen A."/>
            <person name="Chen C."/>
            <person name="Yan M."/>
            <person name="Daum C."/>
            <person name="Ng V."/>
            <person name="Clum A."/>
            <person name="Steindorff A."/>
            <person name="Ohm R.A."/>
            <person name="Martin F."/>
            <person name="Silar P."/>
            <person name="Natvig D.O."/>
            <person name="Lalanne C."/>
            <person name="Gautier V."/>
            <person name="Ament-Velasquez S.L."/>
            <person name="Kruys A."/>
            <person name="Hutchinson M.I."/>
            <person name="Powell A.J."/>
            <person name="Barry K."/>
            <person name="Miller A.N."/>
            <person name="Grigoriev I.V."/>
            <person name="Debuchy R."/>
            <person name="Gladieux P."/>
            <person name="Hiltunen Thoren M."/>
            <person name="Johannesson H."/>
        </authorList>
    </citation>
    <scope>NUCLEOTIDE SEQUENCE</scope>
    <source>
        <strain evidence="3">CBS 141.50</strain>
    </source>
</reference>
<feature type="region of interest" description="Disordered" evidence="2">
    <location>
        <begin position="528"/>
        <end position="581"/>
    </location>
</feature>
<feature type="compositionally biased region" description="Low complexity" evidence="2">
    <location>
        <begin position="368"/>
        <end position="389"/>
    </location>
</feature>
<feature type="coiled-coil region" evidence="1">
    <location>
        <begin position="200"/>
        <end position="234"/>
    </location>
</feature>
<feature type="compositionally biased region" description="Basic and acidic residues" evidence="2">
    <location>
        <begin position="528"/>
        <end position="538"/>
    </location>
</feature>
<comment type="caution">
    <text evidence="3">The sequence shown here is derived from an EMBL/GenBank/DDBJ whole genome shotgun (WGS) entry which is preliminary data.</text>
</comment>
<feature type="compositionally biased region" description="Polar residues" evidence="2">
    <location>
        <begin position="288"/>
        <end position="297"/>
    </location>
</feature>
<protein>
    <submittedName>
        <fullName evidence="3">Uncharacterized protein</fullName>
    </submittedName>
</protein>
<evidence type="ECO:0000256" key="2">
    <source>
        <dbReference type="SAM" id="MobiDB-lite"/>
    </source>
</evidence>
<feature type="compositionally biased region" description="Low complexity" evidence="2">
    <location>
        <begin position="431"/>
        <end position="448"/>
    </location>
</feature>
<sequence>MPTMTKLPPDPLWSGGGNNIPDSDLRPLQLTSESSSSLISPLTLPRGVDGYFDHIMSQGAPPSAQLLGVPSSHQQYHHHHQQQQQPRAEVYSPLSPGAKGPPPHAASFLSPRMVPVTKQAQFQLDQQQRSSSLPPKNRSGITSPRSQGQGQGHGQGPAHGANNGAVRYPSADYHARAAYAETSSQDYIVQRLLQQKARMQEAWEAERKYLEANRERAEEVYKEERALMEEERSEWDAEKALLLAEIERLGGTNPLTAAAHGAHPWPGSLSSERNSQLSTQNGGGPGSRNASSSSYSIPVTRPAPDRVSPLSPNGPRDPQPDFLKPPPTEGSDADADAVPSVDVGEIHPELEGIRIKSTSVKKPTFTDPGSQPGSSSSSKQSSPAGSPTSAPAPPEPAKSPETKKAAQTLQVLAAKEADRLTMHAGHTPNHSLSSLATVVSSGTATVTSNGGDSTPTTPSPYHKDDAAAPGRDTPTADAAGGADRELKGPLMVRNMPAHDEVFFQKLSDRLEEVSKDDVAALPAVLKDAESVADTHTEPAADTETTQLEGDGDKSAASDDGSDDSKGSSGSGGETGGFDVPLKFKKRMNFGAPFGAMR</sequence>
<proteinExistence type="predicted"/>
<dbReference type="EMBL" id="MU853669">
    <property type="protein sequence ID" value="KAK4139347.1"/>
    <property type="molecule type" value="Genomic_DNA"/>
</dbReference>
<dbReference type="AlphaFoldDB" id="A0AAN6UUC0"/>
<evidence type="ECO:0000313" key="4">
    <source>
        <dbReference type="Proteomes" id="UP001302676"/>
    </source>
</evidence>
<evidence type="ECO:0000256" key="1">
    <source>
        <dbReference type="SAM" id="Coils"/>
    </source>
</evidence>
<dbReference type="RefSeq" id="XP_062632718.1">
    <property type="nucleotide sequence ID" value="XM_062778678.1"/>
</dbReference>
<feature type="region of interest" description="Disordered" evidence="2">
    <location>
        <begin position="1"/>
        <end position="41"/>
    </location>
</feature>
<feature type="compositionally biased region" description="Polar residues" evidence="2">
    <location>
        <begin position="268"/>
        <end position="280"/>
    </location>
</feature>
<feature type="compositionally biased region" description="Low complexity" evidence="2">
    <location>
        <begin position="27"/>
        <end position="41"/>
    </location>
</feature>
<name>A0AAN6UUC0_9PEZI</name>
<dbReference type="GeneID" id="87815291"/>
<accession>A0AAN6UUC0</accession>
<feature type="region of interest" description="Disordered" evidence="2">
    <location>
        <begin position="254"/>
        <end position="488"/>
    </location>
</feature>
<feature type="region of interest" description="Disordered" evidence="2">
    <location>
        <begin position="57"/>
        <end position="109"/>
    </location>
</feature>
<dbReference type="CDD" id="cd22265">
    <property type="entry name" value="UDM1_RNF168"/>
    <property type="match status" value="1"/>
</dbReference>
<organism evidence="3 4">
    <name type="scientific">Dichotomopilus funicola</name>
    <dbReference type="NCBI Taxonomy" id="1934379"/>
    <lineage>
        <taxon>Eukaryota</taxon>
        <taxon>Fungi</taxon>
        <taxon>Dikarya</taxon>
        <taxon>Ascomycota</taxon>
        <taxon>Pezizomycotina</taxon>
        <taxon>Sordariomycetes</taxon>
        <taxon>Sordariomycetidae</taxon>
        <taxon>Sordariales</taxon>
        <taxon>Chaetomiaceae</taxon>
        <taxon>Dichotomopilus</taxon>
    </lineage>
</organism>
<feature type="compositionally biased region" description="Polar residues" evidence="2">
    <location>
        <begin position="122"/>
        <end position="146"/>
    </location>
</feature>
<keyword evidence="4" id="KW-1185">Reference proteome</keyword>
<dbReference type="Proteomes" id="UP001302676">
    <property type="component" value="Unassembled WGS sequence"/>
</dbReference>
<gene>
    <name evidence="3" type="ORF">C8A04DRAFT_15953</name>
</gene>
<keyword evidence="1" id="KW-0175">Coiled coil</keyword>
<feature type="region of interest" description="Disordered" evidence="2">
    <location>
        <begin position="122"/>
        <end position="166"/>
    </location>
</feature>
<reference evidence="3" key="2">
    <citation type="submission" date="2023-05" db="EMBL/GenBank/DDBJ databases">
        <authorList>
            <consortium name="Lawrence Berkeley National Laboratory"/>
            <person name="Steindorff A."/>
            <person name="Hensen N."/>
            <person name="Bonometti L."/>
            <person name="Westerberg I."/>
            <person name="Brannstrom I.O."/>
            <person name="Guillou S."/>
            <person name="Cros-Aarteil S."/>
            <person name="Calhoun S."/>
            <person name="Haridas S."/>
            <person name="Kuo A."/>
            <person name="Mondo S."/>
            <person name="Pangilinan J."/>
            <person name="Riley R."/>
            <person name="Labutti K."/>
            <person name="Andreopoulos B."/>
            <person name="Lipzen A."/>
            <person name="Chen C."/>
            <person name="Yanf M."/>
            <person name="Daum C."/>
            <person name="Ng V."/>
            <person name="Clum A."/>
            <person name="Ohm R."/>
            <person name="Martin F."/>
            <person name="Silar P."/>
            <person name="Natvig D."/>
            <person name="Lalanne C."/>
            <person name="Gautier V."/>
            <person name="Ament-Velasquez S.L."/>
            <person name="Kruys A."/>
            <person name="Hutchinson M.I."/>
            <person name="Powell A.J."/>
            <person name="Barry K."/>
            <person name="Miller A.N."/>
            <person name="Grigoriev I.V."/>
            <person name="Debuchy R."/>
            <person name="Gladieux P."/>
            <person name="Thoren M.H."/>
            <person name="Johannesson H."/>
        </authorList>
    </citation>
    <scope>NUCLEOTIDE SEQUENCE</scope>
    <source>
        <strain evidence="3">CBS 141.50</strain>
    </source>
</reference>
<feature type="compositionally biased region" description="Basic and acidic residues" evidence="2">
    <location>
        <begin position="344"/>
        <end position="354"/>
    </location>
</feature>